<protein>
    <submittedName>
        <fullName evidence="2">CHAT domain-containing protein</fullName>
    </submittedName>
</protein>
<evidence type="ECO:0000313" key="3">
    <source>
        <dbReference type="Proteomes" id="UP000319212"/>
    </source>
</evidence>
<organism evidence="2 3">
    <name type="scientific">Variovorax guangxiensis</name>
    <dbReference type="NCBI Taxonomy" id="1775474"/>
    <lineage>
        <taxon>Bacteria</taxon>
        <taxon>Pseudomonadati</taxon>
        <taxon>Pseudomonadota</taxon>
        <taxon>Betaproteobacteria</taxon>
        <taxon>Burkholderiales</taxon>
        <taxon>Comamonadaceae</taxon>
        <taxon>Variovorax</taxon>
    </lineage>
</organism>
<proteinExistence type="predicted"/>
<dbReference type="PANTHER" id="PTHR10098">
    <property type="entry name" value="RAPSYN-RELATED"/>
    <property type="match status" value="1"/>
</dbReference>
<dbReference type="InterPro" id="IPR024983">
    <property type="entry name" value="CHAT_dom"/>
</dbReference>
<name>A0A502DTJ8_9BURK</name>
<accession>A0A502DTJ8</accession>
<dbReference type="Gene3D" id="1.25.40.10">
    <property type="entry name" value="Tetratricopeptide repeat domain"/>
    <property type="match status" value="1"/>
</dbReference>
<evidence type="ECO:0000259" key="1">
    <source>
        <dbReference type="Pfam" id="PF12770"/>
    </source>
</evidence>
<dbReference type="Pfam" id="PF12770">
    <property type="entry name" value="CHAT"/>
    <property type="match status" value="1"/>
</dbReference>
<dbReference type="Proteomes" id="UP000319212">
    <property type="component" value="Unassembled WGS sequence"/>
</dbReference>
<dbReference type="EMBL" id="RCZI01000003">
    <property type="protein sequence ID" value="TPG27632.1"/>
    <property type="molecule type" value="Genomic_DNA"/>
</dbReference>
<dbReference type="AlphaFoldDB" id="A0A502DTJ8"/>
<gene>
    <name evidence="2" type="ORF">EAH82_12740</name>
</gene>
<evidence type="ECO:0000313" key="2">
    <source>
        <dbReference type="EMBL" id="TPG27632.1"/>
    </source>
</evidence>
<feature type="domain" description="CHAT" evidence="1">
    <location>
        <begin position="439"/>
        <end position="702"/>
    </location>
</feature>
<sequence length="713" mass="77114">MHRLSWLGSVRRAQACIVVALAGGAWLGGPTAMAQPAPDAEAAADRQEQARLADADTLLALSNDGAVLYAQDSVKLSGYQYCSQAVALAEAGEFRQSVRAASKALHLANTTRDPNLLALANRDLAIVYSYAGQLEKAEAFAREALRHPARDPKLVTGPVNKVIGDVQTRRGDHAGAVLSYDAALATSSERYAPLVRSSLVNALIESGDTTRARQVFAGMPVPREAPLAAQLDRTRARLLLAENRPAEARDLYRQLTTRLVGTDSSYYQLWAWDGVARSEIALGQKQAAADAVGRALSGVDAVRARFRSEEFKMGLFSDLQSVFERGVGLYSEVGDARAAFELSERSRSRALLDAVRGRAKVSEEAAATVDLATLQRTLRADERVVQFHSLPDRLQVWVVGPDDIRSHSIDVKHDDLTELVEGFRNSVVRGRRTAITNADKLGAALLGPLGLQAGQRLIVVPHGPLHYLPFQALRLDGRYVIETHPVSVAPSMSIAVQLAQRSPRIDATLIAFGNPRIEDKYDLPGADAEVKQLARLFPRNTLYMGAAATKTQFRDAAARSPMMHVAAHAEADQIDPLYSRILLANEGGKQNFLEAHEIIGLPMQRTALVTLSACESGLGRIAQGDEVLGFTRSFLSAGTSSLISSLWPVSDEATAVLMGTLYAEFAKGRDIQQSMQAGQLAVLKDPRMAHPFFWAPFNLIGNWRLQVGPGAGA</sequence>
<comment type="caution">
    <text evidence="2">The sequence shown here is derived from an EMBL/GenBank/DDBJ whole genome shotgun (WGS) entry which is preliminary data.</text>
</comment>
<reference evidence="2 3" key="1">
    <citation type="journal article" date="2019" name="Environ. Microbiol.">
        <title>Species interactions and distinct microbial communities in high Arctic permafrost affected cryosols are associated with the CH4 and CO2 gas fluxes.</title>
        <authorList>
            <person name="Altshuler I."/>
            <person name="Hamel J."/>
            <person name="Turney S."/>
            <person name="Magnuson E."/>
            <person name="Levesque R."/>
            <person name="Greer C."/>
            <person name="Whyte L.G."/>
        </authorList>
    </citation>
    <scope>NUCLEOTIDE SEQUENCE [LARGE SCALE GENOMIC DNA]</scope>
    <source>
        <strain evidence="2 3">S06.C</strain>
    </source>
</reference>
<dbReference type="OrthoDB" id="9771112at2"/>
<dbReference type="SUPFAM" id="SSF48452">
    <property type="entry name" value="TPR-like"/>
    <property type="match status" value="2"/>
</dbReference>
<dbReference type="InterPro" id="IPR011990">
    <property type="entry name" value="TPR-like_helical_dom_sf"/>
</dbReference>